<dbReference type="EMBL" id="MUKV01000047">
    <property type="protein sequence ID" value="OQS32374.1"/>
    <property type="molecule type" value="Genomic_DNA"/>
</dbReference>
<dbReference type="Proteomes" id="UP000192721">
    <property type="component" value="Unassembled WGS sequence"/>
</dbReference>
<dbReference type="RefSeq" id="WP_081556963.1">
    <property type="nucleotide sequence ID" value="NZ_CP109905.1"/>
</dbReference>
<accession>A0A1W0CC93</accession>
<organism evidence="2 3">
    <name type="scientific">Chromobacterium haemolyticum</name>
    <dbReference type="NCBI Taxonomy" id="394935"/>
    <lineage>
        <taxon>Bacteria</taxon>
        <taxon>Pseudomonadati</taxon>
        <taxon>Pseudomonadota</taxon>
        <taxon>Betaproteobacteria</taxon>
        <taxon>Neisseriales</taxon>
        <taxon>Chromobacteriaceae</taxon>
        <taxon>Chromobacterium</taxon>
    </lineage>
</organism>
<gene>
    <name evidence="2" type="ORF">B0T45_21870</name>
</gene>
<feature type="chain" id="PRO_5012393338" evidence="1">
    <location>
        <begin position="25"/>
        <end position="110"/>
    </location>
</feature>
<proteinExistence type="predicted"/>
<evidence type="ECO:0000256" key="1">
    <source>
        <dbReference type="SAM" id="SignalP"/>
    </source>
</evidence>
<protein>
    <submittedName>
        <fullName evidence="2">Uncharacterized protein</fullName>
    </submittedName>
</protein>
<name>A0A1W0CC93_9NEIS</name>
<keyword evidence="1" id="KW-0732">Signal</keyword>
<evidence type="ECO:0000313" key="3">
    <source>
        <dbReference type="Proteomes" id="UP000192721"/>
    </source>
</evidence>
<evidence type="ECO:0000313" key="2">
    <source>
        <dbReference type="EMBL" id="OQS32374.1"/>
    </source>
</evidence>
<feature type="signal peptide" evidence="1">
    <location>
        <begin position="1"/>
        <end position="24"/>
    </location>
</feature>
<sequence>MKTTSAMCLLAGLLAVLTMGAANAAITFKKGWNDPDNSDVKTYTQAEATEYLRNKSDSLKEMIDKPACQLNVSKGCHQKSDPHFTLDGIGSKASCKNVYAGSKSIHVSCP</sequence>
<dbReference type="AlphaFoldDB" id="A0A1W0CC93"/>
<reference evidence="2 3" key="1">
    <citation type="submission" date="2017-02" db="EMBL/GenBank/DDBJ databases">
        <title>Chromobacterium haemolyticum H5244.</title>
        <authorList>
            <person name="Gulvik C.A."/>
        </authorList>
    </citation>
    <scope>NUCLEOTIDE SEQUENCE [LARGE SCALE GENOMIC DNA]</scope>
    <source>
        <strain evidence="2 3">H5244</strain>
    </source>
</reference>
<comment type="caution">
    <text evidence="2">The sequence shown here is derived from an EMBL/GenBank/DDBJ whole genome shotgun (WGS) entry which is preliminary data.</text>
</comment>